<proteinExistence type="predicted"/>
<evidence type="ECO:0000313" key="2">
    <source>
        <dbReference type="Proteomes" id="UP000503349"/>
    </source>
</evidence>
<evidence type="ECO:0000313" key="1">
    <source>
        <dbReference type="EMBL" id="KAF3703792.1"/>
    </source>
</evidence>
<protein>
    <submittedName>
        <fullName evidence="1">Uncharacterized protein</fullName>
    </submittedName>
</protein>
<dbReference type="Proteomes" id="UP000503349">
    <property type="component" value="Chromosome 19"/>
</dbReference>
<reference evidence="2" key="2">
    <citation type="submission" date="2019-02" db="EMBL/GenBank/DDBJ databases">
        <title>Opniocepnalus argus Var Kimnra genome.</title>
        <authorList>
            <person name="Zhou C."/>
            <person name="Xiao S."/>
        </authorList>
    </citation>
    <scope>NUCLEOTIDE SEQUENCE [LARGE SCALE GENOMIC DNA]</scope>
</reference>
<reference evidence="1 2" key="1">
    <citation type="submission" date="2019-02" db="EMBL/GenBank/DDBJ databases">
        <title>Opniocepnalus argus genome.</title>
        <authorList>
            <person name="Zhou C."/>
            <person name="Xiao S."/>
        </authorList>
    </citation>
    <scope>NUCLEOTIDE SEQUENCE [LARGE SCALE GENOMIC DNA]</scope>
    <source>
        <strain evidence="1">OARG1902GOOAL</strain>
        <tissue evidence="1">Muscle</tissue>
    </source>
</reference>
<accession>A0A6G1QMI9</accession>
<keyword evidence="2" id="KW-1185">Reference proteome</keyword>
<dbReference type="AlphaFoldDB" id="A0A6G1QMI9"/>
<name>A0A6G1QMI9_CHAAH</name>
<organism evidence="1 2">
    <name type="scientific">Channa argus</name>
    <name type="common">Northern snakehead</name>
    <name type="synonym">Ophicephalus argus</name>
    <dbReference type="NCBI Taxonomy" id="215402"/>
    <lineage>
        <taxon>Eukaryota</taxon>
        <taxon>Metazoa</taxon>
        <taxon>Chordata</taxon>
        <taxon>Craniata</taxon>
        <taxon>Vertebrata</taxon>
        <taxon>Euteleostomi</taxon>
        <taxon>Actinopterygii</taxon>
        <taxon>Neopterygii</taxon>
        <taxon>Teleostei</taxon>
        <taxon>Neoteleostei</taxon>
        <taxon>Acanthomorphata</taxon>
        <taxon>Anabantaria</taxon>
        <taxon>Anabantiformes</taxon>
        <taxon>Channoidei</taxon>
        <taxon>Channidae</taxon>
        <taxon>Channa</taxon>
    </lineage>
</organism>
<dbReference type="EMBL" id="CM015730">
    <property type="protein sequence ID" value="KAF3703792.1"/>
    <property type="molecule type" value="Genomic_DNA"/>
</dbReference>
<gene>
    <name evidence="1" type="ORF">EXN66_Car019480</name>
</gene>
<sequence>MALKRHPDNYKHIIQQQVVMFMEGCSGSQKKYNKCLKIQQICTAIKAKSRESGSVRPL</sequence>